<dbReference type="RefSeq" id="WP_164030624.1">
    <property type="nucleotide sequence ID" value="NZ_JAABOQ010000003.1"/>
</dbReference>
<feature type="region of interest" description="Disordered" evidence="1">
    <location>
        <begin position="23"/>
        <end position="51"/>
    </location>
</feature>
<dbReference type="Proteomes" id="UP000474296">
    <property type="component" value="Unassembled WGS sequence"/>
</dbReference>
<dbReference type="PROSITE" id="PS51257">
    <property type="entry name" value="PROKAR_LIPOPROTEIN"/>
    <property type="match status" value="1"/>
</dbReference>
<evidence type="ECO:0000313" key="4">
    <source>
        <dbReference type="Proteomes" id="UP000474296"/>
    </source>
</evidence>
<dbReference type="AlphaFoldDB" id="A0A6M0CLM7"/>
<sequence length="51" mass="5660">MKTIKRATAIVLLSLFAYSCTPENANNDVDLYENADVEATEGEDPEEPKKD</sequence>
<evidence type="ECO:0000256" key="2">
    <source>
        <dbReference type="SAM" id="SignalP"/>
    </source>
</evidence>
<comment type="caution">
    <text evidence="3">The sequence shown here is derived from an EMBL/GenBank/DDBJ whole genome shotgun (WGS) entry which is preliminary data.</text>
</comment>
<organism evidence="3 4">
    <name type="scientific">Spongiivirga citrea</name>
    <dbReference type="NCBI Taxonomy" id="1481457"/>
    <lineage>
        <taxon>Bacteria</taxon>
        <taxon>Pseudomonadati</taxon>
        <taxon>Bacteroidota</taxon>
        <taxon>Flavobacteriia</taxon>
        <taxon>Flavobacteriales</taxon>
        <taxon>Flavobacteriaceae</taxon>
        <taxon>Spongiivirga</taxon>
    </lineage>
</organism>
<feature type="chain" id="PRO_5027001478" evidence="2">
    <location>
        <begin position="26"/>
        <end position="51"/>
    </location>
</feature>
<name>A0A6M0CLM7_9FLAO</name>
<reference evidence="3 4" key="1">
    <citation type="submission" date="2020-01" db="EMBL/GenBank/DDBJ databases">
        <title>Spongiivirga citrea KCTC 32990T.</title>
        <authorList>
            <person name="Wang G."/>
        </authorList>
    </citation>
    <scope>NUCLEOTIDE SEQUENCE [LARGE SCALE GENOMIC DNA]</scope>
    <source>
        <strain evidence="3 4">KCTC 32990</strain>
    </source>
</reference>
<keyword evidence="4" id="KW-1185">Reference proteome</keyword>
<protein>
    <submittedName>
        <fullName evidence="3">Uncharacterized protein</fullName>
    </submittedName>
</protein>
<dbReference type="EMBL" id="JAABOQ010000003">
    <property type="protein sequence ID" value="NER16904.1"/>
    <property type="molecule type" value="Genomic_DNA"/>
</dbReference>
<feature type="signal peptide" evidence="2">
    <location>
        <begin position="1"/>
        <end position="25"/>
    </location>
</feature>
<gene>
    <name evidence="3" type="ORF">GWK10_06760</name>
</gene>
<evidence type="ECO:0000256" key="1">
    <source>
        <dbReference type="SAM" id="MobiDB-lite"/>
    </source>
</evidence>
<keyword evidence="2" id="KW-0732">Signal</keyword>
<accession>A0A6M0CLM7</accession>
<feature type="compositionally biased region" description="Acidic residues" evidence="1">
    <location>
        <begin position="30"/>
        <end position="51"/>
    </location>
</feature>
<evidence type="ECO:0000313" key="3">
    <source>
        <dbReference type="EMBL" id="NER16904.1"/>
    </source>
</evidence>
<proteinExistence type="predicted"/>